<evidence type="ECO:0000256" key="2">
    <source>
        <dbReference type="ARBA" id="ARBA00023235"/>
    </source>
</evidence>
<dbReference type="RefSeq" id="XP_028479160.1">
    <property type="nucleotide sequence ID" value="XM_028620188.1"/>
</dbReference>
<evidence type="ECO:0000256" key="3">
    <source>
        <dbReference type="PIRSR" id="PIRSR016184-1"/>
    </source>
</evidence>
<dbReference type="NCBIfam" id="TIGR00654">
    <property type="entry name" value="PhzF_family"/>
    <property type="match status" value="1"/>
</dbReference>
<dbReference type="PANTHER" id="PTHR13774">
    <property type="entry name" value="PHENAZINE BIOSYNTHESIS PROTEIN"/>
    <property type="match status" value="1"/>
</dbReference>
<dbReference type="Pfam" id="PF02567">
    <property type="entry name" value="PhzC-PhzF"/>
    <property type="match status" value="1"/>
</dbReference>
<reference evidence="4 5" key="1">
    <citation type="submission" date="2018-11" db="EMBL/GenBank/DDBJ databases">
        <title>Genome sequence of Apiotrichum porosum DSM 27194.</title>
        <authorList>
            <person name="Aliyu H."/>
            <person name="Gorte O."/>
            <person name="Ochsenreither K."/>
        </authorList>
    </citation>
    <scope>NUCLEOTIDE SEQUENCE [LARGE SCALE GENOMIC DNA]</scope>
    <source>
        <strain evidence="4 5">DSM 27194</strain>
    </source>
</reference>
<dbReference type="SUPFAM" id="SSF54506">
    <property type="entry name" value="Diaminopimelate epimerase-like"/>
    <property type="match status" value="1"/>
</dbReference>
<proteinExistence type="inferred from homology"/>
<keyword evidence="2" id="KW-0413">Isomerase</keyword>
<dbReference type="PIRSF" id="PIRSF016184">
    <property type="entry name" value="PhzC_PhzF"/>
    <property type="match status" value="1"/>
</dbReference>
<comment type="similarity">
    <text evidence="1">Belongs to the PhzF family.</text>
</comment>
<dbReference type="STRING" id="105984.A0A427Y5L2"/>
<dbReference type="PANTHER" id="PTHR13774:SF17">
    <property type="entry name" value="PHENAZINE BIOSYNTHESIS-LIKE DOMAIN-CONTAINING PROTEIN"/>
    <property type="match status" value="1"/>
</dbReference>
<dbReference type="Proteomes" id="UP000279236">
    <property type="component" value="Unassembled WGS sequence"/>
</dbReference>
<dbReference type="GO" id="GO:0005737">
    <property type="term" value="C:cytoplasm"/>
    <property type="evidence" value="ECO:0007669"/>
    <property type="project" value="TreeGrafter"/>
</dbReference>
<feature type="active site" evidence="3">
    <location>
        <position position="53"/>
    </location>
</feature>
<accession>A0A427Y5L2</accession>
<dbReference type="AlphaFoldDB" id="A0A427Y5L2"/>
<dbReference type="GeneID" id="39589168"/>
<name>A0A427Y5L2_9TREE</name>
<comment type="caution">
    <text evidence="4">The sequence shown here is derived from an EMBL/GenBank/DDBJ whole genome shotgun (WGS) entry which is preliminary data.</text>
</comment>
<dbReference type="InterPro" id="IPR003719">
    <property type="entry name" value="Phenazine_PhzF-like"/>
</dbReference>
<organism evidence="4 5">
    <name type="scientific">Apiotrichum porosum</name>
    <dbReference type="NCBI Taxonomy" id="105984"/>
    <lineage>
        <taxon>Eukaryota</taxon>
        <taxon>Fungi</taxon>
        <taxon>Dikarya</taxon>
        <taxon>Basidiomycota</taxon>
        <taxon>Agaricomycotina</taxon>
        <taxon>Tremellomycetes</taxon>
        <taxon>Trichosporonales</taxon>
        <taxon>Trichosporonaceae</taxon>
        <taxon>Apiotrichum</taxon>
    </lineage>
</organism>
<evidence type="ECO:0000313" key="4">
    <source>
        <dbReference type="EMBL" id="RSH86375.1"/>
    </source>
</evidence>
<evidence type="ECO:0008006" key="6">
    <source>
        <dbReference type="Google" id="ProtNLM"/>
    </source>
</evidence>
<evidence type="ECO:0000256" key="1">
    <source>
        <dbReference type="ARBA" id="ARBA00008270"/>
    </source>
</evidence>
<protein>
    <recommendedName>
        <fullName evidence="6">Phenazine biosynthesis protein</fullName>
    </recommendedName>
</protein>
<keyword evidence="5" id="KW-1185">Reference proteome</keyword>
<evidence type="ECO:0000313" key="5">
    <source>
        <dbReference type="Proteomes" id="UP000279236"/>
    </source>
</evidence>
<gene>
    <name evidence="4" type="ORF">EHS24_004625</name>
</gene>
<dbReference type="Gene3D" id="3.10.310.10">
    <property type="entry name" value="Diaminopimelate Epimerase, Chain A, domain 1"/>
    <property type="match status" value="2"/>
</dbReference>
<dbReference type="GO" id="GO:0016853">
    <property type="term" value="F:isomerase activity"/>
    <property type="evidence" value="ECO:0007669"/>
    <property type="project" value="UniProtKB-KW"/>
</dbReference>
<dbReference type="EMBL" id="RSCE01000002">
    <property type="protein sequence ID" value="RSH86375.1"/>
    <property type="molecule type" value="Genomic_DNA"/>
</dbReference>
<dbReference type="OrthoDB" id="75169at2759"/>
<sequence>MPRQPLPFHLVNAFAATPHAGNQAAVVIIPADDPRATDEKWMLEVAADFNLSETAFLVPIDAEAEIPKYGLRWFTPAVEVPLCGHATFASAFTLFNYVHPKAKALHFETRWRGALGATLESERGQGARVGLTLPISDAEVTPESTALAARIAGALSLAESSIVKIASFAFGGPSAVVQIKDDVDLAALKPAEIAKLMPDVSVAAVTQLIESKSTPETLAITARVFGPGVGIDEDPVTGSAWAVLTGYYLNGAGVETTRKVIGPAADSTKVTIDARQLSARGGAMTIDLQQDKAQLVGSGFRYGYGTLEAFD</sequence>